<dbReference type="PANTHER" id="PTHR21666:SF270">
    <property type="entry name" value="MUREIN HYDROLASE ACTIVATOR ENVC"/>
    <property type="match status" value="1"/>
</dbReference>
<dbReference type="Pfam" id="PF01551">
    <property type="entry name" value="Peptidase_M23"/>
    <property type="match status" value="1"/>
</dbReference>
<feature type="transmembrane region" description="Helical" evidence="2">
    <location>
        <begin position="21"/>
        <end position="41"/>
    </location>
</feature>
<gene>
    <name evidence="4" type="ORF">KUI_1292</name>
</gene>
<feature type="compositionally biased region" description="Basic and acidic residues" evidence="1">
    <location>
        <begin position="117"/>
        <end position="130"/>
    </location>
</feature>
<proteinExistence type="predicted"/>
<feature type="domain" description="M23ase beta-sheet core" evidence="3">
    <location>
        <begin position="200"/>
        <end position="294"/>
    </location>
</feature>
<keyword evidence="5" id="KW-1185">Reference proteome</keyword>
<dbReference type="InterPro" id="IPR050570">
    <property type="entry name" value="Cell_wall_metabolism_enzyme"/>
</dbReference>
<evidence type="ECO:0000256" key="2">
    <source>
        <dbReference type="SAM" id="Phobius"/>
    </source>
</evidence>
<dbReference type="InterPro" id="IPR011055">
    <property type="entry name" value="Dup_hybrid_motif"/>
</dbReference>
<dbReference type="EMBL" id="CP003264">
    <property type="protein sequence ID" value="AFN36344.1"/>
    <property type="molecule type" value="Genomic_DNA"/>
</dbReference>
<dbReference type="SUPFAM" id="SSF51261">
    <property type="entry name" value="Duplicated hybrid motif"/>
    <property type="match status" value="1"/>
</dbReference>
<dbReference type="Proteomes" id="UP000003121">
    <property type="component" value="Chromosome"/>
</dbReference>
<dbReference type="Gene3D" id="2.70.70.10">
    <property type="entry name" value="Glucose Permease (Domain IIA)"/>
    <property type="match status" value="1"/>
</dbReference>
<dbReference type="RefSeq" id="WP_014840560.1">
    <property type="nucleotide sequence ID" value="NC_018108.1"/>
</dbReference>
<dbReference type="CDD" id="cd12797">
    <property type="entry name" value="M23_peptidase"/>
    <property type="match status" value="1"/>
</dbReference>
<name>A0ABM5NBI7_9BURK</name>
<keyword evidence="2" id="KW-0812">Transmembrane</keyword>
<reference evidence="4 5" key="1">
    <citation type="journal article" date="2012" name="Vet. Microbiol.">
        <title>Comparative genomic analyses of the Taylorellae.</title>
        <authorList>
            <person name="Hauser H."/>
            <person name="Richter D.C."/>
            <person name="van Tonder A."/>
            <person name="Clark L."/>
            <person name="Preston A."/>
        </authorList>
    </citation>
    <scope>NUCLEOTIDE SEQUENCE [LARGE SCALE GENOMIC DNA]</scope>
    <source>
        <strain evidence="4 5">ATCC 35865</strain>
    </source>
</reference>
<keyword evidence="2" id="KW-1133">Transmembrane helix</keyword>
<evidence type="ECO:0000313" key="5">
    <source>
        <dbReference type="Proteomes" id="UP000003121"/>
    </source>
</evidence>
<accession>A0ABM5NBI7</accession>
<sequence>MSEVKKRFKSPRRKKHQVKQIIQLSLVFVSLMVAVLSGVLLERKFGSHEIVETQTIVEKKKRTNELEVIAYALDELTSQLSDIKVKLAKIEFLSHRIAQEEGLQNINLDASGQKNDNSFDKRNSIKEPRESAEQIGRQIDKLLKRISLQEDKLKVMEFFTQVDSANLQRIPTIIPVSLSETHVSSGFGMRMHPITGELKLHSGIDLAGPIGTPIIAPGAGLVSFVGERAGYGLTLDIDHGNHITTRYAHLSKVQVEVGQIVSPRDVIAQIGNSGGSTGSHLHFEVRINDVPLDPLEFIGHEYKINNFVTQNAYNTAGIKRVSAQGKMKNSSINSRTY</sequence>
<evidence type="ECO:0000256" key="1">
    <source>
        <dbReference type="SAM" id="MobiDB-lite"/>
    </source>
</evidence>
<evidence type="ECO:0000313" key="4">
    <source>
        <dbReference type="EMBL" id="AFN36344.1"/>
    </source>
</evidence>
<organism evidence="4 5">
    <name type="scientific">Taylorella equigenitalis ATCC 35865</name>
    <dbReference type="NCBI Taxonomy" id="743973"/>
    <lineage>
        <taxon>Bacteria</taxon>
        <taxon>Pseudomonadati</taxon>
        <taxon>Pseudomonadota</taxon>
        <taxon>Betaproteobacteria</taxon>
        <taxon>Burkholderiales</taxon>
        <taxon>Alcaligenaceae</taxon>
        <taxon>Taylorella</taxon>
    </lineage>
</organism>
<dbReference type="PANTHER" id="PTHR21666">
    <property type="entry name" value="PEPTIDASE-RELATED"/>
    <property type="match status" value="1"/>
</dbReference>
<feature type="region of interest" description="Disordered" evidence="1">
    <location>
        <begin position="109"/>
        <end position="130"/>
    </location>
</feature>
<dbReference type="InterPro" id="IPR016047">
    <property type="entry name" value="M23ase_b-sheet_dom"/>
</dbReference>
<protein>
    <submittedName>
        <fullName evidence="4">Peptidase</fullName>
    </submittedName>
</protein>
<evidence type="ECO:0000259" key="3">
    <source>
        <dbReference type="Pfam" id="PF01551"/>
    </source>
</evidence>
<keyword evidence="2" id="KW-0472">Membrane</keyword>